<dbReference type="InterPro" id="IPR017896">
    <property type="entry name" value="4Fe4S_Fe-S-bd"/>
</dbReference>
<keyword evidence="1" id="KW-0479">Metal-binding</keyword>
<sequence length="73" mass="7646">MPQVLFNEESCKGCKLCITVCPKKIISLSSEVNSHGFHPAKITGAEKCTGCGFCFLVCPDIAITVLRGEGAGG</sequence>
<feature type="domain" description="4Fe-4S ferredoxin-type" evidence="4">
    <location>
        <begin position="38"/>
        <end position="68"/>
    </location>
</feature>
<dbReference type="PANTHER" id="PTHR43122:SF2">
    <property type="entry name" value="FERREDOXIN SUBUNIT OF PYRUVATE:FLAVODOXIN OXIDOREDUCTASE"/>
    <property type="match status" value="1"/>
</dbReference>
<proteinExistence type="predicted"/>
<keyword evidence="3" id="KW-0411">Iron-sulfur</keyword>
<keyword evidence="2" id="KW-0408">Iron</keyword>
<dbReference type="Gene3D" id="3.30.70.20">
    <property type="match status" value="1"/>
</dbReference>
<dbReference type="SUPFAM" id="SSF54862">
    <property type="entry name" value="4Fe-4S ferredoxins"/>
    <property type="match status" value="1"/>
</dbReference>
<reference evidence="5" key="1">
    <citation type="journal article" date="2020" name="mSystems">
        <title>Genome- and Community-Level Interaction Insights into Carbon Utilization and Element Cycling Functions of Hydrothermarchaeota in Hydrothermal Sediment.</title>
        <authorList>
            <person name="Zhou Z."/>
            <person name="Liu Y."/>
            <person name="Xu W."/>
            <person name="Pan J."/>
            <person name="Luo Z.H."/>
            <person name="Li M."/>
        </authorList>
    </citation>
    <scope>NUCLEOTIDE SEQUENCE [LARGE SCALE GENOMIC DNA]</scope>
    <source>
        <strain evidence="5">SpSt-300</strain>
    </source>
</reference>
<name>A0A7C2I205_9THEO</name>
<dbReference type="AlphaFoldDB" id="A0A7C2I205"/>
<dbReference type="PANTHER" id="PTHR43122">
    <property type="entry name" value="FERREDOXIN SUBUNIT OF PYRUVATE:FLAVODOXIN OXIDOREDUCTASE-RELATED"/>
    <property type="match status" value="1"/>
</dbReference>
<evidence type="ECO:0000256" key="2">
    <source>
        <dbReference type="ARBA" id="ARBA00023004"/>
    </source>
</evidence>
<dbReference type="Pfam" id="PF12838">
    <property type="entry name" value="Fer4_7"/>
    <property type="match status" value="1"/>
</dbReference>
<dbReference type="GO" id="GO:0046872">
    <property type="term" value="F:metal ion binding"/>
    <property type="evidence" value="ECO:0007669"/>
    <property type="project" value="UniProtKB-KW"/>
</dbReference>
<evidence type="ECO:0000256" key="1">
    <source>
        <dbReference type="ARBA" id="ARBA00022723"/>
    </source>
</evidence>
<organism evidence="5">
    <name type="scientific">Ammonifex degensii</name>
    <dbReference type="NCBI Taxonomy" id="42838"/>
    <lineage>
        <taxon>Bacteria</taxon>
        <taxon>Bacillati</taxon>
        <taxon>Bacillota</taxon>
        <taxon>Clostridia</taxon>
        <taxon>Thermoanaerobacterales</taxon>
        <taxon>Thermoanaerobacteraceae</taxon>
        <taxon>Ammonifex</taxon>
    </lineage>
</organism>
<dbReference type="PROSITE" id="PS51379">
    <property type="entry name" value="4FE4S_FER_2"/>
    <property type="match status" value="2"/>
</dbReference>
<protein>
    <submittedName>
        <fullName evidence="5">4Fe-4S dicluster domain-containing protein</fullName>
    </submittedName>
</protein>
<accession>A0A7C2I205</accession>
<dbReference type="GO" id="GO:0051536">
    <property type="term" value="F:iron-sulfur cluster binding"/>
    <property type="evidence" value="ECO:0007669"/>
    <property type="project" value="UniProtKB-KW"/>
</dbReference>
<dbReference type="InterPro" id="IPR017900">
    <property type="entry name" value="4Fe4S_Fe_S_CS"/>
</dbReference>
<feature type="domain" description="4Fe-4S ferredoxin-type" evidence="4">
    <location>
        <begin position="2"/>
        <end position="31"/>
    </location>
</feature>
<dbReference type="PROSITE" id="PS00198">
    <property type="entry name" value="4FE4S_FER_1"/>
    <property type="match status" value="2"/>
</dbReference>
<evidence type="ECO:0000256" key="3">
    <source>
        <dbReference type="ARBA" id="ARBA00023014"/>
    </source>
</evidence>
<gene>
    <name evidence="5" type="ORF">ENQ34_05495</name>
</gene>
<evidence type="ECO:0000313" key="5">
    <source>
        <dbReference type="EMBL" id="HEL66114.1"/>
    </source>
</evidence>
<dbReference type="EMBL" id="DSMU01000349">
    <property type="protein sequence ID" value="HEL66114.1"/>
    <property type="molecule type" value="Genomic_DNA"/>
</dbReference>
<evidence type="ECO:0000259" key="4">
    <source>
        <dbReference type="PROSITE" id="PS51379"/>
    </source>
</evidence>
<comment type="caution">
    <text evidence="5">The sequence shown here is derived from an EMBL/GenBank/DDBJ whole genome shotgun (WGS) entry which is preliminary data.</text>
</comment>